<dbReference type="AlphaFoldDB" id="A0A3M7Q7U6"/>
<organism evidence="1 2">
    <name type="scientific">Brachionus plicatilis</name>
    <name type="common">Marine rotifer</name>
    <name type="synonym">Brachionus muelleri</name>
    <dbReference type="NCBI Taxonomy" id="10195"/>
    <lineage>
        <taxon>Eukaryota</taxon>
        <taxon>Metazoa</taxon>
        <taxon>Spiralia</taxon>
        <taxon>Gnathifera</taxon>
        <taxon>Rotifera</taxon>
        <taxon>Eurotatoria</taxon>
        <taxon>Monogononta</taxon>
        <taxon>Pseudotrocha</taxon>
        <taxon>Ploima</taxon>
        <taxon>Brachionidae</taxon>
        <taxon>Brachionus</taxon>
    </lineage>
</organism>
<sequence>MDIPKYDMTLRAVDLQKFIYYMKMTMNVYQYGGYDCLKNLSIAWIKRRIIWGFPSNKITTSFLTSSSDKSDLRFTTFASKGGMISKFSMLNENDKKYSSVNEKRTKEYGRELRFCEFLQNPNLHHHYHLELSYTY</sequence>
<reference evidence="1 2" key="1">
    <citation type="journal article" date="2018" name="Sci. Rep.">
        <title>Genomic signatures of local adaptation to the degree of environmental predictability in rotifers.</title>
        <authorList>
            <person name="Franch-Gras L."/>
            <person name="Hahn C."/>
            <person name="Garcia-Roger E.M."/>
            <person name="Carmona M.J."/>
            <person name="Serra M."/>
            <person name="Gomez A."/>
        </authorList>
    </citation>
    <scope>NUCLEOTIDE SEQUENCE [LARGE SCALE GENOMIC DNA]</scope>
    <source>
        <strain evidence="1">HYR1</strain>
    </source>
</reference>
<proteinExistence type="predicted"/>
<accession>A0A3M7Q7U6</accession>
<dbReference type="Proteomes" id="UP000276133">
    <property type="component" value="Unassembled WGS sequence"/>
</dbReference>
<protein>
    <submittedName>
        <fullName evidence="1">Uncharacterized protein</fullName>
    </submittedName>
</protein>
<gene>
    <name evidence="1" type="ORF">BpHYR1_022971</name>
</gene>
<name>A0A3M7Q7U6_BRAPC</name>
<evidence type="ECO:0000313" key="1">
    <source>
        <dbReference type="EMBL" id="RNA07061.1"/>
    </source>
</evidence>
<comment type="caution">
    <text evidence="1">The sequence shown here is derived from an EMBL/GenBank/DDBJ whole genome shotgun (WGS) entry which is preliminary data.</text>
</comment>
<dbReference type="EMBL" id="REGN01007171">
    <property type="protein sequence ID" value="RNA07061.1"/>
    <property type="molecule type" value="Genomic_DNA"/>
</dbReference>
<evidence type="ECO:0000313" key="2">
    <source>
        <dbReference type="Proteomes" id="UP000276133"/>
    </source>
</evidence>
<keyword evidence="2" id="KW-1185">Reference proteome</keyword>